<organism evidence="3 4">
    <name type="scientific">Cyclotella cryptica</name>
    <dbReference type="NCBI Taxonomy" id="29204"/>
    <lineage>
        <taxon>Eukaryota</taxon>
        <taxon>Sar</taxon>
        <taxon>Stramenopiles</taxon>
        <taxon>Ochrophyta</taxon>
        <taxon>Bacillariophyta</taxon>
        <taxon>Coscinodiscophyceae</taxon>
        <taxon>Thalassiosirophycidae</taxon>
        <taxon>Stephanodiscales</taxon>
        <taxon>Stephanodiscaceae</taxon>
        <taxon>Cyclotella</taxon>
    </lineage>
</organism>
<name>A0ABD3PCM3_9STRA</name>
<feature type="compositionally biased region" description="Low complexity" evidence="1">
    <location>
        <begin position="176"/>
        <end position="198"/>
    </location>
</feature>
<feature type="compositionally biased region" description="Polar residues" evidence="1">
    <location>
        <begin position="349"/>
        <end position="358"/>
    </location>
</feature>
<feature type="region of interest" description="Disordered" evidence="1">
    <location>
        <begin position="1362"/>
        <end position="1388"/>
    </location>
</feature>
<keyword evidence="2" id="KW-1133">Transmembrane helix</keyword>
<evidence type="ECO:0000313" key="3">
    <source>
        <dbReference type="EMBL" id="KAL3784185.1"/>
    </source>
</evidence>
<feature type="compositionally biased region" description="Low complexity" evidence="1">
    <location>
        <begin position="1374"/>
        <end position="1385"/>
    </location>
</feature>
<feature type="compositionally biased region" description="Polar residues" evidence="1">
    <location>
        <begin position="280"/>
        <end position="319"/>
    </location>
</feature>
<keyword evidence="2" id="KW-0812">Transmembrane</keyword>
<feature type="region of interest" description="Disordered" evidence="1">
    <location>
        <begin position="1420"/>
        <end position="1481"/>
    </location>
</feature>
<feature type="region of interest" description="Disordered" evidence="1">
    <location>
        <begin position="1743"/>
        <end position="1773"/>
    </location>
</feature>
<comment type="caution">
    <text evidence="3">The sequence shown here is derived from an EMBL/GenBank/DDBJ whole genome shotgun (WGS) entry which is preliminary data.</text>
</comment>
<dbReference type="Proteomes" id="UP001516023">
    <property type="component" value="Unassembled WGS sequence"/>
</dbReference>
<feature type="region of interest" description="Disordered" evidence="1">
    <location>
        <begin position="451"/>
        <end position="478"/>
    </location>
</feature>
<dbReference type="EMBL" id="JABMIG020000241">
    <property type="protein sequence ID" value="KAL3784185.1"/>
    <property type="molecule type" value="Genomic_DNA"/>
</dbReference>
<evidence type="ECO:0000256" key="2">
    <source>
        <dbReference type="SAM" id="Phobius"/>
    </source>
</evidence>
<protein>
    <submittedName>
        <fullName evidence="3">Uncharacterized protein</fullName>
    </submittedName>
</protein>
<evidence type="ECO:0000256" key="1">
    <source>
        <dbReference type="SAM" id="MobiDB-lite"/>
    </source>
</evidence>
<gene>
    <name evidence="3" type="ORF">HJC23_001384</name>
</gene>
<feature type="transmembrane region" description="Helical" evidence="2">
    <location>
        <begin position="1703"/>
        <end position="1723"/>
    </location>
</feature>
<feature type="region of interest" description="Disordered" evidence="1">
    <location>
        <begin position="346"/>
        <end position="403"/>
    </location>
</feature>
<feature type="compositionally biased region" description="Low complexity" evidence="1">
    <location>
        <begin position="371"/>
        <end position="403"/>
    </location>
</feature>
<accession>A0ABD3PCM3</accession>
<feature type="compositionally biased region" description="Low complexity" evidence="1">
    <location>
        <begin position="670"/>
        <end position="688"/>
    </location>
</feature>
<feature type="region of interest" description="Disordered" evidence="1">
    <location>
        <begin position="670"/>
        <end position="702"/>
    </location>
</feature>
<feature type="region of interest" description="Disordered" evidence="1">
    <location>
        <begin position="1493"/>
        <end position="1523"/>
    </location>
</feature>
<feature type="compositionally biased region" description="Polar residues" evidence="1">
    <location>
        <begin position="1435"/>
        <end position="1481"/>
    </location>
</feature>
<proteinExistence type="predicted"/>
<feature type="region of interest" description="Disordered" evidence="1">
    <location>
        <begin position="1148"/>
        <end position="1168"/>
    </location>
</feature>
<evidence type="ECO:0000313" key="4">
    <source>
        <dbReference type="Proteomes" id="UP001516023"/>
    </source>
</evidence>
<keyword evidence="4" id="KW-1185">Reference proteome</keyword>
<feature type="region of interest" description="Disordered" evidence="1">
    <location>
        <begin position="215"/>
        <end position="325"/>
    </location>
</feature>
<feature type="region of interest" description="Disordered" evidence="1">
    <location>
        <begin position="176"/>
        <end position="203"/>
    </location>
</feature>
<sequence>MNLPDSIDCWIACAYLKEGAGSKENMMHDVDCGITQSRFRQKQMCQFNKCHASEWSGRLLASTTRVTRGSTKRCRRRWDDRTFILRISAALILFVSCINDRHFKSMAWAAAENSEVSKAHLPGKISADNRPRMLGRAVPARKRAFARTSRTANNFWWGSSAEPIVDDDDGWGSGLLNSSKASKSSSKGGKSGKAKQIIPMPPQPVQQIIIYIPSPTKKPITDRPTISPKPTAPPTASPTRRPSMSPTGSPSFVTSTSPSLFRTDFPSGRPTFHSSDHPSDQPSGNPSFSPFIQLSEEPSVSPSRIPSLKPSSALTNIPTSKPEAFPSLTIAPSAVGLKSFVPTFLDTPTPISSKTNKPVDTAKPTKEAKTAKPSPSGSVPPTGTNLVNTTSPSANNSSNIPTVISSLAPTSATTPQGTTSTQMPNVVPTVMPMVMSTVLPTVATTTDSPFAASTPPTVTPSSIASVSSTSVSNFPTSTTDSIVDERQDLEMFLYGIDMLTSSRTTSYEEETKKYIEDFYNTDIDPGSLLSTLKDSVYNVSAVVKVTDWTQPANPSLTGNRRKLANETAEDKAKVIVLDVTEPCTGESPLMVTFSLTLQYLVDDPKLRQSELIIAFPFRTVDFRTTYIEDYLQSGGEFNGLYCTSRIVFPGGRTPVPSYFFTPAPSSPDVTISPSSTPTITATTSVPTSGSTAVPSGVSDKPTTDTIVDERKDLQMFLYGIDLLTPSRTKSYEVETKNYIEDFYNADNASGSLHSKLKGSVYGVSAAVKVTDWSQPADLSPSGNRRIFPIRKIQQPNVTAEEKAKVIVLDVTEPCTGESPLIVTFSLKLQYRVDDPKLSQSDLVISFPFGTVDFRTTYIREYLQSGGEFNGLYCTSQIVFPGGKTPTPSNLITGAPSSIGVSGTPTVSLSFLPTTEGTAVPTSVNSGTGTPSIVDGTIVPTSVVSILPTTPSNGSIVPTLSGSLTPTLISPSFTPSTLNGTLFPTLANTTDSGSVVPTFTPSVLSASSAPSMVNASTPPSVLNASAAPSLLNTSIAPSVVNASFAPSVVNASTAPSVVNASTAPSLVNASTAPSLVNASTAPSLVNASIAPTVVNASIAPSITTENATAIPTPSPSAINASTAPSVLNASFVPTSNFNETSLVPTISLNGTAPPSARNDSSSSVPTASNITESMAPTATLPPWEMRMYGMTDLTEPGQVLYNQRTALYMEDFYNGSSSEGIRGQISGMTAIVQVLGQIPPSPIRASSNTRTSKIVIHHGKRQHTVNHSSNQGSFVLNDKGDSFGRGGGRFLQNNDCSGSFLTLRLKINITYTTLNSALTPDEVLKEPFSTAEYRDNYLNNYLDNGPEGGRVFGDLTCTSEILETSPRSKGPTPVPVVSSATPSIASGGNESLSPTIAVLSGNASYAPSLLNASIAPSVLNPSAGSTSNSTDDETSMVPTLSSNMTASPSVGNTTNISPTPSNITESIAPSSSSAGNLTTPSPVITGASTIPTLISNITTPPPVNRDTDDIFGGMLKSTRSSPAYDRKCSNVDIDTRMNAEEIEIKFVYGVETKTHKQYFIDDMENVILDFLTTSVLRCAEDDLEPTIQPRMTNGVFNFGVLRIRYPTNGEITSTTKKCIATSSAAKGCLVLSTKLLITTTHSPVSEVHTGILKVLQDAFTTGTFAESVSDVVLATYLGPDVNTLYASALATETLADNNSSEGNIVIAIMFSVTIVLAAAIWVCISSPLTRREVMDKIRSATTRRKRYQSLSGGNNHEQQQQHQDDEEEEVVESGNLAVYRDSDCDADSQYSHHTRNLLQ</sequence>
<reference evidence="3 4" key="1">
    <citation type="journal article" date="2020" name="G3 (Bethesda)">
        <title>Improved Reference Genome for Cyclotella cryptica CCMP332, a Model for Cell Wall Morphogenesis, Salinity Adaptation, and Lipid Production in Diatoms (Bacillariophyta).</title>
        <authorList>
            <person name="Roberts W.R."/>
            <person name="Downey K.M."/>
            <person name="Ruck E.C."/>
            <person name="Traller J.C."/>
            <person name="Alverson A.J."/>
        </authorList>
    </citation>
    <scope>NUCLEOTIDE SEQUENCE [LARGE SCALE GENOMIC DNA]</scope>
    <source>
        <strain evidence="3 4">CCMP332</strain>
    </source>
</reference>
<feature type="compositionally biased region" description="Low complexity" evidence="1">
    <location>
        <begin position="237"/>
        <end position="251"/>
    </location>
</feature>
<keyword evidence="2" id="KW-0472">Membrane</keyword>